<dbReference type="EMBL" id="LGST01000031">
    <property type="protein sequence ID" value="KND98756.1"/>
    <property type="molecule type" value="Genomic_DNA"/>
</dbReference>
<name>A0A0L0NX23_CANAR</name>
<dbReference type="CDD" id="cd00067">
    <property type="entry name" value="GAL4"/>
    <property type="match status" value="1"/>
</dbReference>
<evidence type="ECO:0000256" key="2">
    <source>
        <dbReference type="ARBA" id="ARBA00022723"/>
    </source>
</evidence>
<dbReference type="VEuPathDB" id="FungiDB:CJI96_0005326"/>
<reference evidence="11" key="1">
    <citation type="journal article" date="2015" name="BMC Genomics">
        <title>Draft genome of a commonly misdiagnosed multidrug resistant pathogen Candida auris.</title>
        <authorList>
            <person name="Chatterjee S."/>
            <person name="Alampalli S.V."/>
            <person name="Nageshan R.K."/>
            <person name="Chettiar S.T."/>
            <person name="Joshi S."/>
            <person name="Tatu U.S."/>
        </authorList>
    </citation>
    <scope>NUCLEOTIDE SEQUENCE [LARGE SCALE GENOMIC DNA]</scope>
    <source>
        <strain evidence="11">6684</strain>
    </source>
</reference>
<dbReference type="CDD" id="cd14723">
    <property type="entry name" value="ZIP_Ppr1"/>
    <property type="match status" value="1"/>
</dbReference>
<evidence type="ECO:0000256" key="3">
    <source>
        <dbReference type="ARBA" id="ARBA00022833"/>
    </source>
</evidence>
<dbReference type="SMART" id="SM00906">
    <property type="entry name" value="Fungal_trans"/>
    <property type="match status" value="1"/>
</dbReference>
<dbReference type="Pfam" id="PF04082">
    <property type="entry name" value="Fungal_trans"/>
    <property type="match status" value="1"/>
</dbReference>
<keyword evidence="7" id="KW-0539">Nucleus</keyword>
<dbReference type="CDD" id="cd12148">
    <property type="entry name" value="fungal_TF_MHR"/>
    <property type="match status" value="1"/>
</dbReference>
<sequence length="839" mass="95055">MSSDTGPRKRKKSATGEDNLENSPGHHRQGPPQAKSTKLRRSSSSSGTTSVVGISRSIAACQRCRTKKVKCDQNFPKCSKCERANLECVGIDPATGREVPRLYVYHLEEKVQRYEAYLRRHKLPLDGEGEENAEEPNEANVDLDQLGLLERLALSQDSQLTLPQQSLGQMGLTFAKLMLTANKVNGASVAGPGDLMALVPLDVKPAILPPKKTAMEFILIFFAQSNSQLPVLHRELFLRDIFVPVYGAFDESVLLALDYLAFNKSLYQDTAVDEGQTWLAQYKQIMQLQLAKEAHKDPSQISEEIVTPLHYRKPLFFLNIIFAISSSTNHLQYHTHMSELFKEAAMRHVDATYYSNDPLEQLEATLLQTLYAVMRPSVPGVWYLLGTALRLCVDLGLHKEEYPKAHTLTAFAKDRRRRLFWSTYSIDRQMCFYLGRPVGIPEESITARFPSELDDAFIDPRDVETKDYSDNTGGVASYKAITLSFFKVRQIQLECQRLLYENGELPRRFNNLAEWKAHISEELELWRSRCPKKSRKMNCEFNTEFFDLNYFHTLLLINGLSKKTFQLSLEASQKVLEALKGLIACYTTLYKKKAINYTWAAVHNLFMAGTSYLFVLYNSEHVRNQNDANLVKMVTQECLLVFALLVASCTAAKSCMDTFQMLAAVVLKIRYNVIVEGAVVNDKSIKQKLDTVNGTGSLKGNLASLVEGIANDSESSKPEEFPHIDLPRFGWFSRDGFLPDERIDSTKYDQVPPTPMMPESHLEDFFLELENLSPVLSIREPNAMDLTVSQNEEIQTTPGQYRDGKRVFELIQTMPSEAIWDQFFGRLTAGTVKQELQTP</sequence>
<evidence type="ECO:0000259" key="9">
    <source>
        <dbReference type="PROSITE" id="PS50048"/>
    </source>
</evidence>
<dbReference type="PROSITE" id="PS50048">
    <property type="entry name" value="ZN2_CY6_FUNGAL_2"/>
    <property type="match status" value="1"/>
</dbReference>
<keyword evidence="6" id="KW-0804">Transcription</keyword>
<feature type="region of interest" description="Disordered" evidence="8">
    <location>
        <begin position="1"/>
        <end position="51"/>
    </location>
</feature>
<dbReference type="GO" id="GO:0005634">
    <property type="term" value="C:nucleus"/>
    <property type="evidence" value="ECO:0007669"/>
    <property type="project" value="UniProtKB-SubCell"/>
</dbReference>
<gene>
    <name evidence="10" type="ORF">QG37_04663</name>
</gene>
<evidence type="ECO:0000256" key="7">
    <source>
        <dbReference type="ARBA" id="ARBA00023242"/>
    </source>
</evidence>
<dbReference type="VEuPathDB" id="FungiDB:CJJ07_002072"/>
<dbReference type="InterPro" id="IPR036864">
    <property type="entry name" value="Zn2-C6_fun-type_DNA-bd_sf"/>
</dbReference>
<dbReference type="InterPro" id="IPR001138">
    <property type="entry name" value="Zn2Cys6_DnaBD"/>
</dbReference>
<comment type="caution">
    <text evidence="10">The sequence shown here is derived from an EMBL/GenBank/DDBJ whole genome shotgun (WGS) entry which is preliminary data.</text>
</comment>
<dbReference type="GO" id="GO:0000981">
    <property type="term" value="F:DNA-binding transcription factor activity, RNA polymerase II-specific"/>
    <property type="evidence" value="ECO:0007669"/>
    <property type="project" value="InterPro"/>
</dbReference>
<evidence type="ECO:0000256" key="8">
    <source>
        <dbReference type="SAM" id="MobiDB-lite"/>
    </source>
</evidence>
<dbReference type="Proteomes" id="UP000037122">
    <property type="component" value="Unassembled WGS sequence"/>
</dbReference>
<dbReference type="PANTHER" id="PTHR47782">
    <property type="entry name" value="ZN(II)2CYS6 TRANSCRIPTION FACTOR (EUROFUNG)-RELATED"/>
    <property type="match status" value="1"/>
</dbReference>
<comment type="subcellular location">
    <subcellularLocation>
        <location evidence="1">Nucleus</location>
    </subcellularLocation>
</comment>
<dbReference type="GO" id="GO:0043565">
    <property type="term" value="F:sequence-specific DNA binding"/>
    <property type="evidence" value="ECO:0007669"/>
    <property type="project" value="TreeGrafter"/>
</dbReference>
<dbReference type="VEuPathDB" id="FungiDB:CJI97_004365"/>
<dbReference type="AlphaFoldDB" id="A0A0L0NX23"/>
<keyword evidence="5" id="KW-0238">DNA-binding</keyword>
<proteinExistence type="predicted"/>
<evidence type="ECO:0000256" key="6">
    <source>
        <dbReference type="ARBA" id="ARBA00023163"/>
    </source>
</evidence>
<evidence type="ECO:0000256" key="5">
    <source>
        <dbReference type="ARBA" id="ARBA00023125"/>
    </source>
</evidence>
<accession>A0A0L0NX23</accession>
<protein>
    <recommendedName>
        <fullName evidence="9">Zn(2)-C6 fungal-type domain-containing protein</fullName>
    </recommendedName>
</protein>
<organism evidence="10 11">
    <name type="scientific">Candidozyma auris</name>
    <name type="common">Yeast</name>
    <name type="synonym">Candida auris</name>
    <dbReference type="NCBI Taxonomy" id="498019"/>
    <lineage>
        <taxon>Eukaryota</taxon>
        <taxon>Fungi</taxon>
        <taxon>Dikarya</taxon>
        <taxon>Ascomycota</taxon>
        <taxon>Saccharomycotina</taxon>
        <taxon>Pichiomycetes</taxon>
        <taxon>Metschnikowiaceae</taxon>
        <taxon>Candidozyma</taxon>
    </lineage>
</organism>
<dbReference type="Gene3D" id="4.10.240.10">
    <property type="entry name" value="Zn(2)-C6 fungal-type DNA-binding domain"/>
    <property type="match status" value="1"/>
</dbReference>
<dbReference type="PROSITE" id="PS00463">
    <property type="entry name" value="ZN2_CY6_FUNGAL_1"/>
    <property type="match status" value="1"/>
</dbReference>
<dbReference type="Pfam" id="PF00172">
    <property type="entry name" value="Zn_clus"/>
    <property type="match status" value="1"/>
</dbReference>
<dbReference type="SUPFAM" id="SSF57701">
    <property type="entry name" value="Zn2/Cys6 DNA-binding domain"/>
    <property type="match status" value="1"/>
</dbReference>
<evidence type="ECO:0000313" key="11">
    <source>
        <dbReference type="Proteomes" id="UP000037122"/>
    </source>
</evidence>
<dbReference type="VEuPathDB" id="FungiDB:B9J08_004303"/>
<dbReference type="VEuPathDB" id="FungiDB:CJJ09_005115"/>
<dbReference type="PANTHER" id="PTHR47782:SF1">
    <property type="entry name" value="PYRIMIDINE PATHWAY REGULATORY PROTEIN 1"/>
    <property type="match status" value="1"/>
</dbReference>
<keyword evidence="4" id="KW-0805">Transcription regulation</keyword>
<keyword evidence="2" id="KW-0479">Metal-binding</keyword>
<dbReference type="GO" id="GO:0008270">
    <property type="term" value="F:zinc ion binding"/>
    <property type="evidence" value="ECO:0007669"/>
    <property type="project" value="InterPro"/>
</dbReference>
<feature type="compositionally biased region" description="Low complexity" evidence="8">
    <location>
        <begin position="42"/>
        <end position="51"/>
    </location>
</feature>
<dbReference type="GO" id="GO:0045944">
    <property type="term" value="P:positive regulation of transcription by RNA polymerase II"/>
    <property type="evidence" value="ECO:0007669"/>
    <property type="project" value="TreeGrafter"/>
</dbReference>
<dbReference type="InterPro" id="IPR052202">
    <property type="entry name" value="Yeast_MetPath_Reg"/>
</dbReference>
<dbReference type="GO" id="GO:0006351">
    <property type="term" value="P:DNA-templated transcription"/>
    <property type="evidence" value="ECO:0007669"/>
    <property type="project" value="InterPro"/>
</dbReference>
<feature type="domain" description="Zn(2)-C6 fungal-type" evidence="9">
    <location>
        <begin position="60"/>
        <end position="89"/>
    </location>
</feature>
<evidence type="ECO:0000256" key="1">
    <source>
        <dbReference type="ARBA" id="ARBA00004123"/>
    </source>
</evidence>
<dbReference type="VEuPathDB" id="FungiDB:QG37_04663"/>
<evidence type="ECO:0000256" key="4">
    <source>
        <dbReference type="ARBA" id="ARBA00023015"/>
    </source>
</evidence>
<dbReference type="InterPro" id="IPR007219">
    <property type="entry name" value="XnlR_reg_dom"/>
</dbReference>
<keyword evidence="3" id="KW-0862">Zinc</keyword>
<dbReference type="SMART" id="SM00066">
    <property type="entry name" value="GAL4"/>
    <property type="match status" value="1"/>
</dbReference>
<evidence type="ECO:0000313" key="10">
    <source>
        <dbReference type="EMBL" id="KND98756.1"/>
    </source>
</evidence>